<feature type="domain" description="HTH araC/xylS-type" evidence="4">
    <location>
        <begin position="175"/>
        <end position="272"/>
    </location>
</feature>
<evidence type="ECO:0000256" key="3">
    <source>
        <dbReference type="ARBA" id="ARBA00023163"/>
    </source>
</evidence>
<evidence type="ECO:0000256" key="2">
    <source>
        <dbReference type="ARBA" id="ARBA00023125"/>
    </source>
</evidence>
<accession>A0A1M7UWX7</accession>
<dbReference type="Gene3D" id="1.10.10.60">
    <property type="entry name" value="Homeodomain-like"/>
    <property type="match status" value="2"/>
</dbReference>
<keyword evidence="3" id="KW-0804">Transcription</keyword>
<dbReference type="SUPFAM" id="SSF46689">
    <property type="entry name" value="Homeodomain-like"/>
    <property type="match status" value="2"/>
</dbReference>
<dbReference type="GO" id="GO:0043565">
    <property type="term" value="F:sequence-specific DNA binding"/>
    <property type="evidence" value="ECO:0007669"/>
    <property type="project" value="InterPro"/>
</dbReference>
<sequence length="280" mass="31229">MLPDDPRERVVWLQPEGPKGWEYLIARQSCHLWVVRHETYTLCACRGYGNVWKYRGRVETVRSPTVVMLMEPGEMHHTLEVPPVYAFSVVLVPAGEVTAAAHELGVSGIPHFRTLGADDPRLAAAVLRLGEVVERDDAPALERDTLQAAIVRLLLDHAERAPQPSADAHHNRAVARARSYLHAHCDAAVTLKELAAAAGVSRFWLVRAFSRTVGLPPHAYHLQVRIGRARQLLRQGIAPAFVAGELGFVDQAHFSRHFKRIMRVTPREYCQGTGRSSRLS</sequence>
<dbReference type="EMBL" id="LT670849">
    <property type="protein sequence ID" value="SHN87396.1"/>
    <property type="molecule type" value="Genomic_DNA"/>
</dbReference>
<keyword evidence="6" id="KW-1185">Reference proteome</keyword>
<protein>
    <submittedName>
        <fullName evidence="5">AraC-type DNA-binding protein</fullName>
    </submittedName>
</protein>
<evidence type="ECO:0000313" key="6">
    <source>
        <dbReference type="Proteomes" id="UP000184096"/>
    </source>
</evidence>
<dbReference type="GO" id="GO:0003700">
    <property type="term" value="F:DNA-binding transcription factor activity"/>
    <property type="evidence" value="ECO:0007669"/>
    <property type="project" value="InterPro"/>
</dbReference>
<dbReference type="OrthoDB" id="9806208at2"/>
<organism evidence="5 6">
    <name type="scientific">Bradyrhizobium erythrophlei</name>
    <dbReference type="NCBI Taxonomy" id="1437360"/>
    <lineage>
        <taxon>Bacteria</taxon>
        <taxon>Pseudomonadati</taxon>
        <taxon>Pseudomonadota</taxon>
        <taxon>Alphaproteobacteria</taxon>
        <taxon>Hyphomicrobiales</taxon>
        <taxon>Nitrobacteraceae</taxon>
        <taxon>Bradyrhizobium</taxon>
    </lineage>
</organism>
<dbReference type="PANTHER" id="PTHR46796">
    <property type="entry name" value="HTH-TYPE TRANSCRIPTIONAL ACTIVATOR RHAS-RELATED"/>
    <property type="match status" value="1"/>
</dbReference>
<gene>
    <name evidence="5" type="ORF">SAMN05444170_7158</name>
</gene>
<reference evidence="6" key="1">
    <citation type="submission" date="2016-11" db="EMBL/GenBank/DDBJ databases">
        <authorList>
            <person name="Varghese N."/>
            <person name="Submissions S."/>
        </authorList>
    </citation>
    <scope>NUCLEOTIDE SEQUENCE [LARGE SCALE GENOMIC DNA]</scope>
    <source>
        <strain evidence="6">GAS401</strain>
    </source>
</reference>
<proteinExistence type="predicted"/>
<dbReference type="Proteomes" id="UP000184096">
    <property type="component" value="Chromosome I"/>
</dbReference>
<dbReference type="InterPro" id="IPR050204">
    <property type="entry name" value="AraC_XylS_family_regulators"/>
</dbReference>
<evidence type="ECO:0000259" key="4">
    <source>
        <dbReference type="PROSITE" id="PS01124"/>
    </source>
</evidence>
<evidence type="ECO:0000313" key="5">
    <source>
        <dbReference type="EMBL" id="SHN87396.1"/>
    </source>
</evidence>
<keyword evidence="2 5" id="KW-0238">DNA-binding</keyword>
<name>A0A1M7UWX7_9BRAD</name>
<dbReference type="InterPro" id="IPR018060">
    <property type="entry name" value="HTH_AraC"/>
</dbReference>
<dbReference type="Pfam" id="PF12833">
    <property type="entry name" value="HTH_18"/>
    <property type="match status" value="1"/>
</dbReference>
<keyword evidence="1" id="KW-0805">Transcription regulation</keyword>
<dbReference type="RefSeq" id="WP_072825287.1">
    <property type="nucleotide sequence ID" value="NZ_LT670849.1"/>
</dbReference>
<evidence type="ECO:0000256" key="1">
    <source>
        <dbReference type="ARBA" id="ARBA00023015"/>
    </source>
</evidence>
<dbReference type="AlphaFoldDB" id="A0A1M7UWX7"/>
<dbReference type="InterPro" id="IPR009057">
    <property type="entry name" value="Homeodomain-like_sf"/>
</dbReference>
<dbReference type="SMART" id="SM00342">
    <property type="entry name" value="HTH_ARAC"/>
    <property type="match status" value="1"/>
</dbReference>
<dbReference type="PROSITE" id="PS01124">
    <property type="entry name" value="HTH_ARAC_FAMILY_2"/>
    <property type="match status" value="1"/>
</dbReference>